<name>A0ABD2VW67_9HYME</name>
<evidence type="ECO:0000313" key="1">
    <source>
        <dbReference type="EMBL" id="KAL3384950.1"/>
    </source>
</evidence>
<protein>
    <submittedName>
        <fullName evidence="1">Uncharacterized protein</fullName>
    </submittedName>
</protein>
<dbReference type="AlphaFoldDB" id="A0ABD2VW67"/>
<organism evidence="1 2">
    <name type="scientific">Trichogramma kaykai</name>
    <dbReference type="NCBI Taxonomy" id="54128"/>
    <lineage>
        <taxon>Eukaryota</taxon>
        <taxon>Metazoa</taxon>
        <taxon>Ecdysozoa</taxon>
        <taxon>Arthropoda</taxon>
        <taxon>Hexapoda</taxon>
        <taxon>Insecta</taxon>
        <taxon>Pterygota</taxon>
        <taxon>Neoptera</taxon>
        <taxon>Endopterygota</taxon>
        <taxon>Hymenoptera</taxon>
        <taxon>Apocrita</taxon>
        <taxon>Proctotrupomorpha</taxon>
        <taxon>Chalcidoidea</taxon>
        <taxon>Trichogrammatidae</taxon>
        <taxon>Trichogramma</taxon>
    </lineage>
</organism>
<sequence length="84" mass="9497">MSSRAIVRYISALSPKRRAALNLPNLMIQSMLPTFGSNSRQPSGDNDAYRCIQPKGYVCTMKNCLARLSTPFKLYIIIYNTEVH</sequence>
<keyword evidence="2" id="KW-1185">Reference proteome</keyword>
<dbReference type="Proteomes" id="UP001627154">
    <property type="component" value="Unassembled WGS sequence"/>
</dbReference>
<comment type="caution">
    <text evidence="1">The sequence shown here is derived from an EMBL/GenBank/DDBJ whole genome shotgun (WGS) entry which is preliminary data.</text>
</comment>
<dbReference type="EMBL" id="JBJJXI010000166">
    <property type="protein sequence ID" value="KAL3384950.1"/>
    <property type="molecule type" value="Genomic_DNA"/>
</dbReference>
<accession>A0ABD2VW67</accession>
<reference evidence="1 2" key="1">
    <citation type="journal article" date="2024" name="bioRxiv">
        <title>A reference genome for Trichogramma kaykai: A tiny desert-dwelling parasitoid wasp with competing sex-ratio distorters.</title>
        <authorList>
            <person name="Culotta J."/>
            <person name="Lindsey A.R."/>
        </authorList>
    </citation>
    <scope>NUCLEOTIDE SEQUENCE [LARGE SCALE GENOMIC DNA]</scope>
    <source>
        <strain evidence="1 2">KSX58</strain>
    </source>
</reference>
<evidence type="ECO:0000313" key="2">
    <source>
        <dbReference type="Proteomes" id="UP001627154"/>
    </source>
</evidence>
<gene>
    <name evidence="1" type="ORF">TKK_019350</name>
</gene>
<proteinExistence type="predicted"/>